<sequence>RGSYGVQGFKNSNGNYGVQATFKYKFGRKRRSVTDDAQLKKICAECVKIETITSPEKLIDYTKLHQIQIAMLARFKRFYQFGNETVLHFKIKSILENILPGFNSSEAKVLNIYENNTSCALICLTDFIRENYIVTGALLNGRLVIHDRILFLHSNEEQKTPSSTEEKEYDDTKSEVVSDKDDADDDDDDDDDDDTDTKDTDNKDEEDSTGTDEANGKTTNEDSEENDESEDNSNDDSEKGKQ</sequence>
<evidence type="ECO:0000313" key="2">
    <source>
        <dbReference type="EMBL" id="ACN93680.1"/>
    </source>
</evidence>
<evidence type="ECO:0000256" key="1">
    <source>
        <dbReference type="SAM" id="MobiDB-lite"/>
    </source>
</evidence>
<dbReference type="AlphaFoldDB" id="C1IS30"/>
<proteinExistence type="evidence at transcript level"/>
<protein>
    <submittedName>
        <fullName evidence="2">Uncharacterized protein</fullName>
    </submittedName>
</protein>
<feature type="non-terminal residue" evidence="2">
    <location>
        <position position="1"/>
    </location>
</feature>
<reference evidence="2" key="1">
    <citation type="submission" date="2008-05" db="EMBL/GenBank/DDBJ databases">
        <title>Molecular aspects of Carukia barnesi and Malo kingi cDNA expression libraries and screening by antibody probes.</title>
        <authorList>
            <person name="Avila-Soria G."/>
            <person name="Burnell J.H."/>
        </authorList>
    </citation>
    <scope>NUCLEOTIDE SEQUENCE</scope>
</reference>
<accession>C1IS30</accession>
<feature type="compositionally biased region" description="Acidic residues" evidence="1">
    <location>
        <begin position="181"/>
        <end position="210"/>
    </location>
</feature>
<organism evidence="2">
    <name type="scientific">Carukia barnesi</name>
    <name type="common">Irukandji jellyfish</name>
    <dbReference type="NCBI Taxonomy" id="168717"/>
    <lineage>
        <taxon>Eukaryota</taxon>
        <taxon>Metazoa</taxon>
        <taxon>Cnidaria</taxon>
        <taxon>Cubozoa</taxon>
        <taxon>Carybdeida</taxon>
        <taxon>Carukiidae</taxon>
        <taxon>Carukia</taxon>
    </lineage>
</organism>
<feature type="region of interest" description="Disordered" evidence="1">
    <location>
        <begin position="156"/>
        <end position="242"/>
    </location>
</feature>
<dbReference type="EMBL" id="EU753866">
    <property type="protein sequence ID" value="ACN93680.1"/>
    <property type="molecule type" value="mRNA"/>
</dbReference>
<feature type="compositionally biased region" description="Basic and acidic residues" evidence="1">
    <location>
        <begin position="156"/>
        <end position="180"/>
    </location>
</feature>
<feature type="compositionally biased region" description="Acidic residues" evidence="1">
    <location>
        <begin position="221"/>
        <end position="235"/>
    </location>
</feature>
<feature type="non-terminal residue" evidence="2">
    <location>
        <position position="242"/>
    </location>
</feature>
<name>C1IS30_CARBN</name>